<proteinExistence type="inferred from homology"/>
<keyword evidence="9" id="KW-1185">Reference proteome</keyword>
<keyword evidence="4 6" id="KW-0496">Mitochondrion</keyword>
<dbReference type="HAMAP" id="MF_03102">
    <property type="entry name" value="Mdm10"/>
    <property type="match status" value="1"/>
</dbReference>
<keyword evidence="2 6" id="KW-0812">Transmembrane</keyword>
<evidence type="ECO:0000256" key="4">
    <source>
        <dbReference type="ARBA" id="ARBA00023128"/>
    </source>
</evidence>
<dbReference type="PANTHER" id="PTHR28035">
    <property type="entry name" value="MITOCHONDRIAL DISTRIBUTION AND MORPHOLOGY PROTEIN 10"/>
    <property type="match status" value="1"/>
</dbReference>
<dbReference type="GO" id="GO:1990456">
    <property type="term" value="P:mitochondrion-endoplasmic reticulum membrane tethering"/>
    <property type="evidence" value="ECO:0007669"/>
    <property type="project" value="UniProtKB-UniRule"/>
</dbReference>
<evidence type="ECO:0000256" key="6">
    <source>
        <dbReference type="HAMAP-Rule" id="MF_03102"/>
    </source>
</evidence>
<reference evidence="8 9" key="1">
    <citation type="submission" date="2019-04" db="EMBL/GenBank/DDBJ databases">
        <title>Friends and foes A comparative genomics study of 23 Aspergillus species from section Flavi.</title>
        <authorList>
            <consortium name="DOE Joint Genome Institute"/>
            <person name="Kjaerbolling I."/>
            <person name="Vesth T."/>
            <person name="Frisvad J.C."/>
            <person name="Nybo J.L."/>
            <person name="Theobald S."/>
            <person name="Kildgaard S."/>
            <person name="Isbrandt T."/>
            <person name="Kuo A."/>
            <person name="Sato A."/>
            <person name="Lyhne E.K."/>
            <person name="Kogle M.E."/>
            <person name="Wiebenga A."/>
            <person name="Kun R.S."/>
            <person name="Lubbers R.J."/>
            <person name="Makela M.R."/>
            <person name="Barry K."/>
            <person name="Chovatia M."/>
            <person name="Clum A."/>
            <person name="Daum C."/>
            <person name="Haridas S."/>
            <person name="He G."/>
            <person name="LaButti K."/>
            <person name="Lipzen A."/>
            <person name="Mondo S."/>
            <person name="Riley R."/>
            <person name="Salamov A."/>
            <person name="Simmons B.A."/>
            <person name="Magnuson J.K."/>
            <person name="Henrissat B."/>
            <person name="Mortensen U.H."/>
            <person name="Larsen T.O."/>
            <person name="Devries R.P."/>
            <person name="Grigoriev I.V."/>
            <person name="Machida M."/>
            <person name="Baker S.E."/>
            <person name="Andersen M.R."/>
        </authorList>
    </citation>
    <scope>NUCLEOTIDE SEQUENCE [LARGE SCALE GENOMIC DNA]</scope>
    <source>
        <strain evidence="8 9">CBS 151.66</strain>
    </source>
</reference>
<dbReference type="GO" id="GO:0001401">
    <property type="term" value="C:SAM complex"/>
    <property type="evidence" value="ECO:0007669"/>
    <property type="project" value="TreeGrafter"/>
</dbReference>
<dbReference type="GO" id="GO:0070096">
    <property type="term" value="P:mitochondrial outer membrane translocase complex assembly"/>
    <property type="evidence" value="ECO:0007669"/>
    <property type="project" value="UniProtKB-UniRule"/>
</dbReference>
<accession>A0A5N5XAT5</accession>
<dbReference type="GO" id="GO:0032865">
    <property type="term" value="C:ERMES complex"/>
    <property type="evidence" value="ECO:0007669"/>
    <property type="project" value="UniProtKB-UniRule"/>
</dbReference>
<evidence type="ECO:0000256" key="5">
    <source>
        <dbReference type="ARBA" id="ARBA00023136"/>
    </source>
</evidence>
<protein>
    <recommendedName>
        <fullName evidence="6">Mitochondrial distribution and morphology protein 10</fullName>
    </recommendedName>
    <alternativeName>
        <fullName evidence="6">Mitochondrial inheritance component MDM10</fullName>
    </alternativeName>
</protein>
<comment type="function">
    <text evidence="6">Component of the ERMES/MDM complex, which serves as a molecular tether to connect the endoplasmic reticulum and mitochondria. Components of this complex are involved in the control of mitochondrial shape and protein biogenesis and may function in phospholipid exchange. MDM10 is involved in the late assembly steps of the general translocase of the mitochondrial outer membrane (TOM complex). Functions in the TOM40-specific route of the assembly of outer membrane beta-barrel proteins, including the association of TOM40 with the receptor TOM22 and small TOM proteins. Can associate with the SAM(core) complex as well as the MDM12-MMM1 complex, both involved in late steps of the major beta-barrel assembly pathway, that is responsible for biogenesis of all outer membrane beta-barrel proteins. May act as a switch that shuttles between both complexes and channels precursor proteins into the TOM40-specific pathway. Plays a role in mitochondrial morphology and in the inheritance of mitochondria.</text>
</comment>
<evidence type="ECO:0000256" key="7">
    <source>
        <dbReference type="SAM" id="MobiDB-lite"/>
    </source>
</evidence>
<dbReference type="PANTHER" id="PTHR28035:SF1">
    <property type="entry name" value="MITOCHONDRIAL DISTRIBUTION AND MORPHOLOGY PROTEIN 10"/>
    <property type="match status" value="1"/>
</dbReference>
<dbReference type="Pfam" id="PF12519">
    <property type="entry name" value="MDM10"/>
    <property type="match status" value="1"/>
</dbReference>
<gene>
    <name evidence="6" type="primary">MDM10</name>
    <name evidence="8" type="ORF">BDV29DRAFT_41344</name>
</gene>
<evidence type="ECO:0000256" key="3">
    <source>
        <dbReference type="ARBA" id="ARBA00022787"/>
    </source>
</evidence>
<feature type="compositionally biased region" description="Basic and acidic residues" evidence="7">
    <location>
        <begin position="388"/>
        <end position="399"/>
    </location>
</feature>
<evidence type="ECO:0000256" key="2">
    <source>
        <dbReference type="ARBA" id="ARBA00022692"/>
    </source>
</evidence>
<comment type="domain">
    <text evidence="6">Lacks alpha-helical transmembrane segments, suggesting that it resides in the membrane via beta-sheet conformations similar to those predicted for other outer membrane proteins and porin.</text>
</comment>
<dbReference type="GO" id="GO:0045040">
    <property type="term" value="P:protein insertion into mitochondrial outer membrane"/>
    <property type="evidence" value="ECO:0007669"/>
    <property type="project" value="UniProtKB-UniRule"/>
</dbReference>
<keyword evidence="5 6" id="KW-0472">Membrane</keyword>
<feature type="region of interest" description="Disordered" evidence="7">
    <location>
        <begin position="438"/>
        <end position="459"/>
    </location>
</feature>
<dbReference type="EMBL" id="ML732165">
    <property type="protein sequence ID" value="KAB8077766.1"/>
    <property type="molecule type" value="Genomic_DNA"/>
</dbReference>
<feature type="region of interest" description="Disordered" evidence="7">
    <location>
        <begin position="376"/>
        <end position="399"/>
    </location>
</feature>
<evidence type="ECO:0000256" key="1">
    <source>
        <dbReference type="ARBA" id="ARBA00022452"/>
    </source>
</evidence>
<dbReference type="InterPro" id="IPR027539">
    <property type="entry name" value="Mdm10"/>
</dbReference>
<dbReference type="GO" id="GO:0051654">
    <property type="term" value="P:establishment of mitochondrion localization"/>
    <property type="evidence" value="ECO:0007669"/>
    <property type="project" value="TreeGrafter"/>
</dbReference>
<dbReference type="Proteomes" id="UP000326565">
    <property type="component" value="Unassembled WGS sequence"/>
</dbReference>
<name>A0A5N5XAT5_9EURO</name>
<dbReference type="OrthoDB" id="2103793at2759"/>
<organism evidence="8 9">
    <name type="scientific">Aspergillus leporis</name>
    <dbReference type="NCBI Taxonomy" id="41062"/>
    <lineage>
        <taxon>Eukaryota</taxon>
        <taxon>Fungi</taxon>
        <taxon>Dikarya</taxon>
        <taxon>Ascomycota</taxon>
        <taxon>Pezizomycotina</taxon>
        <taxon>Eurotiomycetes</taxon>
        <taxon>Eurotiomycetidae</taxon>
        <taxon>Eurotiales</taxon>
        <taxon>Aspergillaceae</taxon>
        <taxon>Aspergillus</taxon>
        <taxon>Aspergillus subgen. Circumdati</taxon>
    </lineage>
</organism>
<dbReference type="GO" id="GO:0015914">
    <property type="term" value="P:phospholipid transport"/>
    <property type="evidence" value="ECO:0007669"/>
    <property type="project" value="TreeGrafter"/>
</dbReference>
<comment type="similarity">
    <text evidence="6">Belongs to the MDM10 family.</text>
</comment>
<sequence length="472" mass="51330">MLDFMDYIQLEFAEATNWNRDNSYTSLTGTAQSLLDFSTPERLRVHLSSLSTPHFATSYTLGTVGLIDGSVSYLYSTVPFTNTPSRSTLIPLRKLSPGYRQVNPPTAPIENQEWNSIFDGIHSPQTGIPLPGDNNEHPIAKKATLLHATWQLPPPTTLNALFLRRISPTMQLTLAVCSTRGPPLSKSAPQASLLTQLSHDTGKYSNEYLFSTDNALFGWRGLWNFGPDPRRSAKDDAAPRLSLLSAGAEAYYSPVSSLIGMSTGLRFSTLPAATDVPASTATGSATANQSTPISTFPYTLTLTLTPLTGSLSTTYSLRASPNLAFSSRFGFNVYSWESEMVAGCELWRKSRKRSPVEDLEDDGLEWARRKMRASEHLPPLPSLPSVGDEARGDQKEEATDSVLKVRVDQSWNVRLLWEGRVKELLVSAGVGLGPSSFSPSSWATATAGSGQSGGGRSPSYWRGFGVSVLYSS</sequence>
<comment type="subunit">
    <text evidence="6">Component of the ER-mitochondria encounter structure (ERMES) or MDM complex, composed of MMM1, MDM10, MDM12 and MDM34. Associates with the mitochondrial outer membrane sorting assembly machinery SAM(core) complex.</text>
</comment>
<evidence type="ECO:0000313" key="8">
    <source>
        <dbReference type="EMBL" id="KAB8077766.1"/>
    </source>
</evidence>
<evidence type="ECO:0000313" key="9">
    <source>
        <dbReference type="Proteomes" id="UP000326565"/>
    </source>
</evidence>
<keyword evidence="3 6" id="KW-1000">Mitochondrion outer membrane</keyword>
<dbReference type="AlphaFoldDB" id="A0A5N5XAT5"/>
<feature type="compositionally biased region" description="Low complexity" evidence="7">
    <location>
        <begin position="438"/>
        <end position="449"/>
    </location>
</feature>
<keyword evidence="1 6" id="KW-1134">Transmembrane beta strand</keyword>
<comment type="subcellular location">
    <subcellularLocation>
        <location evidence="6">Mitochondrion outer membrane</location>
        <topology evidence="6">Multi-pass membrane protein</topology>
    </subcellularLocation>
    <text evidence="6">The ERMES/MDM complex localizes to a few discrete foci (around 10 per single cell), that represent mitochondria-endoplasmic reticulum junctions. These foci are often found next to mtDNA nucleoids.</text>
</comment>